<dbReference type="AlphaFoldDB" id="A0A2U2BY07"/>
<keyword evidence="1" id="KW-0472">Membrane</keyword>
<dbReference type="Proteomes" id="UP000245168">
    <property type="component" value="Unassembled WGS sequence"/>
</dbReference>
<organism evidence="2 3">
    <name type="scientific">Marinicauda salina</name>
    <dbReference type="NCBI Taxonomy" id="2135793"/>
    <lineage>
        <taxon>Bacteria</taxon>
        <taxon>Pseudomonadati</taxon>
        <taxon>Pseudomonadota</taxon>
        <taxon>Alphaproteobacteria</taxon>
        <taxon>Maricaulales</taxon>
        <taxon>Maricaulaceae</taxon>
        <taxon>Marinicauda</taxon>
    </lineage>
</organism>
<feature type="transmembrane region" description="Helical" evidence="1">
    <location>
        <begin position="84"/>
        <end position="105"/>
    </location>
</feature>
<name>A0A2U2BY07_9PROT</name>
<evidence type="ECO:0000313" key="2">
    <source>
        <dbReference type="EMBL" id="PWE18892.1"/>
    </source>
</evidence>
<accession>A0A2U2BY07</accession>
<feature type="transmembrane region" description="Helical" evidence="1">
    <location>
        <begin position="5"/>
        <end position="25"/>
    </location>
</feature>
<protein>
    <submittedName>
        <fullName evidence="2">Uncharacterized protein</fullName>
    </submittedName>
</protein>
<sequence length="286" mass="32275">MLAPLILVWCAYAPISVYLYFYFPWSDLDAYTAFAVLFGSIFLISYLISLASFILLEQIRTIENGQSPGLGRPLSVGVWNSFRALHVTLIWAFIWFLITVAEIILRSRDETDPSEQSEPTAQNVAEFLAGAEQFSFSGMVFDGLRKGVRMIAFLIFPAIAWERYDKPIRRGLGVAMSHKGEFASGFLLTEAAAGVVFIPPFIVFMLADQTDVPFPDWTWFAVIIYCGFAWSFAILLEQLFTAELYLWDMKWRKACEAAVDRDAAVPELADVKRPSILDDVPDMKAD</sequence>
<gene>
    <name evidence="2" type="ORF">DDZ18_04695</name>
</gene>
<reference evidence="3" key="1">
    <citation type="submission" date="2018-05" db="EMBL/GenBank/DDBJ databases">
        <authorList>
            <person name="Liu B.-T."/>
        </authorList>
    </citation>
    <scope>NUCLEOTIDE SEQUENCE [LARGE SCALE GENOMIC DNA]</scope>
    <source>
        <strain evidence="3">WD6-1</strain>
    </source>
</reference>
<keyword evidence="1" id="KW-0812">Transmembrane</keyword>
<dbReference type="EMBL" id="QEXV01000001">
    <property type="protein sequence ID" value="PWE18892.1"/>
    <property type="molecule type" value="Genomic_DNA"/>
</dbReference>
<feature type="transmembrane region" description="Helical" evidence="1">
    <location>
        <begin position="147"/>
        <end position="164"/>
    </location>
</feature>
<proteinExistence type="predicted"/>
<evidence type="ECO:0000313" key="3">
    <source>
        <dbReference type="Proteomes" id="UP000245168"/>
    </source>
</evidence>
<feature type="transmembrane region" description="Helical" evidence="1">
    <location>
        <begin position="31"/>
        <end position="56"/>
    </location>
</feature>
<feature type="transmembrane region" description="Helical" evidence="1">
    <location>
        <begin position="185"/>
        <end position="207"/>
    </location>
</feature>
<evidence type="ECO:0000256" key="1">
    <source>
        <dbReference type="SAM" id="Phobius"/>
    </source>
</evidence>
<keyword evidence="3" id="KW-1185">Reference proteome</keyword>
<feature type="transmembrane region" description="Helical" evidence="1">
    <location>
        <begin position="219"/>
        <end position="240"/>
    </location>
</feature>
<keyword evidence="1" id="KW-1133">Transmembrane helix</keyword>
<comment type="caution">
    <text evidence="2">The sequence shown here is derived from an EMBL/GenBank/DDBJ whole genome shotgun (WGS) entry which is preliminary data.</text>
</comment>